<proteinExistence type="predicted"/>
<accession>A0A8X6W9J5</accession>
<organism evidence="1 2">
    <name type="scientific">Trichonephila clavipes</name>
    <name type="common">Golden silk orbweaver</name>
    <name type="synonym">Nephila clavipes</name>
    <dbReference type="NCBI Taxonomy" id="2585209"/>
    <lineage>
        <taxon>Eukaryota</taxon>
        <taxon>Metazoa</taxon>
        <taxon>Ecdysozoa</taxon>
        <taxon>Arthropoda</taxon>
        <taxon>Chelicerata</taxon>
        <taxon>Arachnida</taxon>
        <taxon>Araneae</taxon>
        <taxon>Araneomorphae</taxon>
        <taxon>Entelegynae</taxon>
        <taxon>Araneoidea</taxon>
        <taxon>Nephilidae</taxon>
        <taxon>Trichonephila</taxon>
    </lineage>
</organism>
<comment type="caution">
    <text evidence="1">The sequence shown here is derived from an EMBL/GenBank/DDBJ whole genome shotgun (WGS) entry which is preliminary data.</text>
</comment>
<evidence type="ECO:0000313" key="1">
    <source>
        <dbReference type="EMBL" id="GFY30793.1"/>
    </source>
</evidence>
<sequence>MVDFRFLFAEDGKPTLDTIPFHQYYIPSLNPQRLAHCPRRTARSFVTTQGSYSLFETLDPLSTLLRYKQLSPYFAQVSHLSHTKSESLPSFPPWGR</sequence>
<keyword evidence="2" id="KW-1185">Reference proteome</keyword>
<reference evidence="1" key="1">
    <citation type="submission" date="2020-08" db="EMBL/GenBank/DDBJ databases">
        <title>Multicomponent nature underlies the extraordinary mechanical properties of spider dragline silk.</title>
        <authorList>
            <person name="Kono N."/>
            <person name="Nakamura H."/>
            <person name="Mori M."/>
            <person name="Yoshida Y."/>
            <person name="Ohtoshi R."/>
            <person name="Malay A.D."/>
            <person name="Moran D.A.P."/>
            <person name="Tomita M."/>
            <person name="Numata K."/>
            <person name="Arakawa K."/>
        </authorList>
    </citation>
    <scope>NUCLEOTIDE SEQUENCE</scope>
</reference>
<gene>
    <name evidence="1" type="ORF">TNCV_3119531</name>
</gene>
<dbReference type="AlphaFoldDB" id="A0A8X6W9J5"/>
<evidence type="ECO:0000313" key="2">
    <source>
        <dbReference type="Proteomes" id="UP000887159"/>
    </source>
</evidence>
<dbReference type="EMBL" id="BMAU01021394">
    <property type="protein sequence ID" value="GFY30793.1"/>
    <property type="molecule type" value="Genomic_DNA"/>
</dbReference>
<dbReference type="Proteomes" id="UP000887159">
    <property type="component" value="Unassembled WGS sequence"/>
</dbReference>
<protein>
    <submittedName>
        <fullName evidence="1">Uncharacterized protein</fullName>
    </submittedName>
</protein>
<name>A0A8X6W9J5_TRICX</name>